<evidence type="ECO:0000313" key="2">
    <source>
        <dbReference type="Proteomes" id="UP000257109"/>
    </source>
</evidence>
<dbReference type="CDD" id="cd09272">
    <property type="entry name" value="RNase_HI_RT_Ty1"/>
    <property type="match status" value="1"/>
</dbReference>
<dbReference type="PANTHER" id="PTHR11439">
    <property type="entry name" value="GAG-POL-RELATED RETROTRANSPOSON"/>
    <property type="match status" value="1"/>
</dbReference>
<evidence type="ECO:0000313" key="1">
    <source>
        <dbReference type="EMBL" id="RDX77542.1"/>
    </source>
</evidence>
<dbReference type="Proteomes" id="UP000257109">
    <property type="component" value="Unassembled WGS sequence"/>
</dbReference>
<protein>
    <submittedName>
        <fullName evidence="1">Mitochondrial protein</fullName>
    </submittedName>
</protein>
<proteinExistence type="predicted"/>
<dbReference type="PANTHER" id="PTHR11439:SF483">
    <property type="entry name" value="PEPTIDE SYNTHASE GLIP-LIKE, PUTATIVE (AFU_ORTHOLOGUE AFUA_3G12920)-RELATED"/>
    <property type="match status" value="1"/>
</dbReference>
<accession>A0A371FGX5</accession>
<feature type="non-terminal residue" evidence="1">
    <location>
        <position position="1"/>
    </location>
</feature>
<dbReference type="OrthoDB" id="1726046at2759"/>
<comment type="caution">
    <text evidence="1">The sequence shown here is derived from an EMBL/GenBank/DDBJ whole genome shotgun (WGS) entry which is preliminary data.</text>
</comment>
<dbReference type="STRING" id="157652.A0A371FGX5"/>
<name>A0A371FGX5_MUCPR</name>
<keyword evidence="2" id="KW-1185">Reference proteome</keyword>
<sequence length="190" mass="21614">MSTPMHPTSILSLDGIDKKVDQTLYRGMIDSLLYLTTSRPNIMFSVSLCAQFQVDPRKSHLTVVKRIFRYLKGTTNLGYNDFDFDGDIIERKNIGGGCHFIGPNLVSWSSKRQGTIALSMVEVEYISVAQCYLQLLWSNIPLLCDNTTKGNLDLKFINIENQLANIFTKHLPGDKLVHIRNLLRMTFILE</sequence>
<organism evidence="1 2">
    <name type="scientific">Mucuna pruriens</name>
    <name type="common">Velvet bean</name>
    <name type="synonym">Dolichos pruriens</name>
    <dbReference type="NCBI Taxonomy" id="157652"/>
    <lineage>
        <taxon>Eukaryota</taxon>
        <taxon>Viridiplantae</taxon>
        <taxon>Streptophyta</taxon>
        <taxon>Embryophyta</taxon>
        <taxon>Tracheophyta</taxon>
        <taxon>Spermatophyta</taxon>
        <taxon>Magnoliopsida</taxon>
        <taxon>eudicotyledons</taxon>
        <taxon>Gunneridae</taxon>
        <taxon>Pentapetalae</taxon>
        <taxon>rosids</taxon>
        <taxon>fabids</taxon>
        <taxon>Fabales</taxon>
        <taxon>Fabaceae</taxon>
        <taxon>Papilionoideae</taxon>
        <taxon>50 kb inversion clade</taxon>
        <taxon>NPAAA clade</taxon>
        <taxon>indigoferoid/millettioid clade</taxon>
        <taxon>Phaseoleae</taxon>
        <taxon>Mucuna</taxon>
    </lineage>
</organism>
<dbReference type="AlphaFoldDB" id="A0A371FGX5"/>
<gene>
    <name evidence="1" type="ORF">CR513_42326</name>
</gene>
<dbReference type="EMBL" id="QJKJ01009144">
    <property type="protein sequence ID" value="RDX77542.1"/>
    <property type="molecule type" value="Genomic_DNA"/>
</dbReference>
<reference evidence="1" key="1">
    <citation type="submission" date="2018-05" db="EMBL/GenBank/DDBJ databases">
        <title>Draft genome of Mucuna pruriens seed.</title>
        <authorList>
            <person name="Nnadi N.E."/>
            <person name="Vos R."/>
            <person name="Hasami M.H."/>
            <person name="Devisetty U.K."/>
            <person name="Aguiy J.C."/>
        </authorList>
    </citation>
    <scope>NUCLEOTIDE SEQUENCE [LARGE SCALE GENOMIC DNA]</scope>
    <source>
        <strain evidence="1">JCA_2017</strain>
    </source>
</reference>